<keyword evidence="2" id="KW-1185">Reference proteome</keyword>
<sequence>MFDQNLGFARVECLRENDSICTFNQTMDERLTTQTSDYRRLGHMKTPYKSMNSWEKRCDVIGVISASKQSEISREDVKRYVTTKGVMSLVSSVLPSNLRSVERTSNVMSQQKSGVNAQLKVGVGTLQQGQCVSNLGTFADIIRQKR</sequence>
<accession>A0AAE1AV08</accession>
<comment type="caution">
    <text evidence="1">The sequence shown here is derived from an EMBL/GenBank/DDBJ whole genome shotgun (WGS) entry which is preliminary data.</text>
</comment>
<evidence type="ECO:0000313" key="1">
    <source>
        <dbReference type="EMBL" id="KAK3794544.1"/>
    </source>
</evidence>
<reference evidence="1" key="1">
    <citation type="journal article" date="2023" name="G3 (Bethesda)">
        <title>A reference genome for the long-term kleptoplast-retaining sea slug Elysia crispata morphotype clarki.</title>
        <authorList>
            <person name="Eastman K.E."/>
            <person name="Pendleton A.L."/>
            <person name="Shaikh M.A."/>
            <person name="Suttiyut T."/>
            <person name="Ogas R."/>
            <person name="Tomko P."/>
            <person name="Gavelis G."/>
            <person name="Widhalm J.R."/>
            <person name="Wisecaver J.H."/>
        </authorList>
    </citation>
    <scope>NUCLEOTIDE SEQUENCE</scope>
    <source>
        <strain evidence="1">ECLA1</strain>
    </source>
</reference>
<dbReference type="EMBL" id="JAWDGP010001105">
    <property type="protein sequence ID" value="KAK3794544.1"/>
    <property type="molecule type" value="Genomic_DNA"/>
</dbReference>
<dbReference type="AlphaFoldDB" id="A0AAE1AV08"/>
<organism evidence="1 2">
    <name type="scientific">Elysia crispata</name>
    <name type="common">lettuce slug</name>
    <dbReference type="NCBI Taxonomy" id="231223"/>
    <lineage>
        <taxon>Eukaryota</taxon>
        <taxon>Metazoa</taxon>
        <taxon>Spiralia</taxon>
        <taxon>Lophotrochozoa</taxon>
        <taxon>Mollusca</taxon>
        <taxon>Gastropoda</taxon>
        <taxon>Heterobranchia</taxon>
        <taxon>Euthyneura</taxon>
        <taxon>Panpulmonata</taxon>
        <taxon>Sacoglossa</taxon>
        <taxon>Placobranchoidea</taxon>
        <taxon>Plakobranchidae</taxon>
        <taxon>Elysia</taxon>
    </lineage>
</organism>
<dbReference type="Proteomes" id="UP001283361">
    <property type="component" value="Unassembled WGS sequence"/>
</dbReference>
<evidence type="ECO:0000313" key="2">
    <source>
        <dbReference type="Proteomes" id="UP001283361"/>
    </source>
</evidence>
<protein>
    <submittedName>
        <fullName evidence="1">Uncharacterized protein</fullName>
    </submittedName>
</protein>
<name>A0AAE1AV08_9GAST</name>
<proteinExistence type="predicted"/>
<gene>
    <name evidence="1" type="ORF">RRG08_003694</name>
</gene>